<feature type="domain" description="PAC" evidence="4">
    <location>
        <begin position="227"/>
        <end position="279"/>
    </location>
</feature>
<comment type="caution">
    <text evidence="6">The sequence shown here is derived from an EMBL/GenBank/DDBJ whole genome shotgun (WGS) entry which is preliminary data.</text>
</comment>
<evidence type="ECO:0000256" key="2">
    <source>
        <dbReference type="ARBA" id="ARBA00034247"/>
    </source>
</evidence>
<dbReference type="GO" id="GO:0052621">
    <property type="term" value="F:diguanylate cyclase activity"/>
    <property type="evidence" value="ECO:0007669"/>
    <property type="project" value="UniProtKB-EC"/>
</dbReference>
<dbReference type="Gene3D" id="3.30.70.270">
    <property type="match status" value="1"/>
</dbReference>
<dbReference type="InterPro" id="IPR029016">
    <property type="entry name" value="GAF-like_dom_sf"/>
</dbReference>
<dbReference type="eggNOG" id="COG2199">
    <property type="taxonomic scope" value="Bacteria"/>
</dbReference>
<evidence type="ECO:0000313" key="6">
    <source>
        <dbReference type="EMBL" id="EKV29822.1"/>
    </source>
</evidence>
<reference evidence="6 7" key="1">
    <citation type="journal article" date="2013" name="Genome Announc.">
        <title>Draft Genome Sequence of an Alphaproteobacterium, Caenispirillum salinarum AK4(T), Isolated from a Solar Saltern.</title>
        <authorList>
            <person name="Khatri I."/>
            <person name="Singh A."/>
            <person name="Korpole S."/>
            <person name="Pinnaka A.K."/>
            <person name="Subramanian S."/>
        </authorList>
    </citation>
    <scope>NUCLEOTIDE SEQUENCE [LARGE SCALE GENOMIC DNA]</scope>
    <source>
        <strain evidence="6 7">AK4</strain>
    </source>
</reference>
<dbReference type="OrthoDB" id="7216521at2"/>
<dbReference type="InterPro" id="IPR000700">
    <property type="entry name" value="PAS-assoc_C"/>
</dbReference>
<dbReference type="RefSeq" id="WP_009540912.1">
    <property type="nucleotide sequence ID" value="NZ_ANHY01000011.1"/>
</dbReference>
<evidence type="ECO:0000256" key="3">
    <source>
        <dbReference type="SAM" id="MobiDB-lite"/>
    </source>
</evidence>
<dbReference type="Pfam" id="PF00990">
    <property type="entry name" value="GGDEF"/>
    <property type="match status" value="1"/>
</dbReference>
<evidence type="ECO:0000313" key="7">
    <source>
        <dbReference type="Proteomes" id="UP000009881"/>
    </source>
</evidence>
<dbReference type="InterPro" id="IPR000014">
    <property type="entry name" value="PAS"/>
</dbReference>
<dbReference type="EMBL" id="ANHY01000011">
    <property type="protein sequence ID" value="EKV29822.1"/>
    <property type="molecule type" value="Genomic_DNA"/>
</dbReference>
<dbReference type="PROSITE" id="PS50887">
    <property type="entry name" value="GGDEF"/>
    <property type="match status" value="1"/>
</dbReference>
<dbReference type="InterPro" id="IPR035965">
    <property type="entry name" value="PAS-like_dom_sf"/>
</dbReference>
<sequence length="638" mass="68229">MSTGTRAEPRAAADTLVDAGLLSLCRSALESYPGGMLIIDARDRPMMVGPRSDSLTAALDRAAAEETRCSSNASGLAPAPADGLPAAMPGPVRALAERARTDGVAVEEIVSLPGETGPAWFRLSLLPLECLEPDCQPGRLLVLARDVTLERTLRAALVDSRQRYKDFVEISTDFAWETGRDGAFVFVSPRGALGYPAQRLVATDPASLVAEYFGPGSIPFHAREPVEDVDVWLRAATGALACVRMSATPLYNAHGEWSGARGVGRDVTRERDRDAALARARNRERILAYITRAIRDEVNPTDMLATAAETLGRGLGATVCQVFRVPAAEDAERPPAGPGESAPAAADDDGERTPLTFVPGARWGDLGYMAAGPVLDRLRQRRGRLEVEIGDWSIMAAPTVYRHALNGAVVLWREVGRGPWSEDDRLLIGEIASQLGIALEQIANHESILRMSRTDPLTGLFNRRAFFGELERRYRRLERDRSPASLIYLDLDNFKVINDRSGHKAGDDLLLRLRDVLVGNTRPTDLVARLGGDEFAVWLEGADSGVAQAKAEMLVTAARALDDAAIAGDKPLSLSLGVAVHEAGSGETLAEMVARADAAMYAAKHTGKNAWHLAPPPGGGGHGGGGAAPDTRNTEVEA</sequence>
<dbReference type="CDD" id="cd00130">
    <property type="entry name" value="PAS"/>
    <property type="match status" value="1"/>
</dbReference>
<dbReference type="Gene3D" id="3.30.450.40">
    <property type="match status" value="1"/>
</dbReference>
<evidence type="ECO:0000259" key="5">
    <source>
        <dbReference type="PROSITE" id="PS50887"/>
    </source>
</evidence>
<keyword evidence="7" id="KW-1185">Reference proteome</keyword>
<dbReference type="FunFam" id="3.30.70.270:FF:000001">
    <property type="entry name" value="Diguanylate cyclase domain protein"/>
    <property type="match status" value="1"/>
</dbReference>
<dbReference type="AlphaFoldDB" id="K9GX48"/>
<dbReference type="SUPFAM" id="SSF55785">
    <property type="entry name" value="PYP-like sensor domain (PAS domain)"/>
    <property type="match status" value="1"/>
</dbReference>
<gene>
    <name evidence="6" type="ORF">C882_0252</name>
</gene>
<dbReference type="InterPro" id="IPR050469">
    <property type="entry name" value="Diguanylate_Cyclase"/>
</dbReference>
<dbReference type="InterPro" id="IPR043128">
    <property type="entry name" value="Rev_trsase/Diguanyl_cyclase"/>
</dbReference>
<feature type="region of interest" description="Disordered" evidence="3">
    <location>
        <begin position="611"/>
        <end position="638"/>
    </location>
</feature>
<dbReference type="PROSITE" id="PS50113">
    <property type="entry name" value="PAC"/>
    <property type="match status" value="1"/>
</dbReference>
<dbReference type="STRING" id="1238182.C882_0252"/>
<protein>
    <recommendedName>
        <fullName evidence="1">diguanylate cyclase</fullName>
        <ecNumber evidence="1">2.7.7.65</ecNumber>
    </recommendedName>
</protein>
<name>K9GX48_9PROT</name>
<dbReference type="PANTHER" id="PTHR45138">
    <property type="entry name" value="REGULATORY COMPONENTS OF SENSORY TRANSDUCTION SYSTEM"/>
    <property type="match status" value="1"/>
</dbReference>
<dbReference type="NCBIfam" id="TIGR00254">
    <property type="entry name" value="GGDEF"/>
    <property type="match status" value="1"/>
</dbReference>
<dbReference type="PANTHER" id="PTHR45138:SF9">
    <property type="entry name" value="DIGUANYLATE CYCLASE DGCM-RELATED"/>
    <property type="match status" value="1"/>
</dbReference>
<proteinExistence type="predicted"/>
<dbReference type="Proteomes" id="UP000009881">
    <property type="component" value="Unassembled WGS sequence"/>
</dbReference>
<dbReference type="Gene3D" id="3.30.450.20">
    <property type="entry name" value="PAS domain"/>
    <property type="match status" value="1"/>
</dbReference>
<organism evidence="6 7">
    <name type="scientific">Caenispirillum salinarum AK4</name>
    <dbReference type="NCBI Taxonomy" id="1238182"/>
    <lineage>
        <taxon>Bacteria</taxon>
        <taxon>Pseudomonadati</taxon>
        <taxon>Pseudomonadota</taxon>
        <taxon>Alphaproteobacteria</taxon>
        <taxon>Rhodospirillales</taxon>
        <taxon>Novispirillaceae</taxon>
        <taxon>Caenispirillum</taxon>
    </lineage>
</organism>
<dbReference type="CDD" id="cd01949">
    <property type="entry name" value="GGDEF"/>
    <property type="match status" value="1"/>
</dbReference>
<dbReference type="SMART" id="SM00267">
    <property type="entry name" value="GGDEF"/>
    <property type="match status" value="1"/>
</dbReference>
<accession>K9GX48</accession>
<dbReference type="EC" id="2.7.7.65" evidence="1"/>
<comment type="catalytic activity">
    <reaction evidence="2">
        <text>2 GTP = 3',3'-c-di-GMP + 2 diphosphate</text>
        <dbReference type="Rhea" id="RHEA:24898"/>
        <dbReference type="ChEBI" id="CHEBI:33019"/>
        <dbReference type="ChEBI" id="CHEBI:37565"/>
        <dbReference type="ChEBI" id="CHEBI:58805"/>
        <dbReference type="EC" id="2.7.7.65"/>
    </reaction>
</comment>
<evidence type="ECO:0000259" key="4">
    <source>
        <dbReference type="PROSITE" id="PS50113"/>
    </source>
</evidence>
<evidence type="ECO:0000256" key="1">
    <source>
        <dbReference type="ARBA" id="ARBA00012528"/>
    </source>
</evidence>
<feature type="domain" description="GGDEF" evidence="5">
    <location>
        <begin position="482"/>
        <end position="616"/>
    </location>
</feature>
<feature type="region of interest" description="Disordered" evidence="3">
    <location>
        <begin position="328"/>
        <end position="354"/>
    </location>
</feature>
<dbReference type="SUPFAM" id="SSF55073">
    <property type="entry name" value="Nucleotide cyclase"/>
    <property type="match status" value="1"/>
</dbReference>
<dbReference type="InterPro" id="IPR000160">
    <property type="entry name" value="GGDEF_dom"/>
</dbReference>
<dbReference type="SUPFAM" id="SSF55781">
    <property type="entry name" value="GAF domain-like"/>
    <property type="match status" value="1"/>
</dbReference>
<dbReference type="InterPro" id="IPR029787">
    <property type="entry name" value="Nucleotide_cyclase"/>
</dbReference>